<accession>W4L3N6</accession>
<organism evidence="1 2">
    <name type="scientific">Candidatus Entotheonella gemina</name>
    <dbReference type="NCBI Taxonomy" id="1429439"/>
    <lineage>
        <taxon>Bacteria</taxon>
        <taxon>Pseudomonadati</taxon>
        <taxon>Nitrospinota/Tectimicrobiota group</taxon>
        <taxon>Candidatus Tectimicrobiota</taxon>
        <taxon>Candidatus Entotheonellia</taxon>
        <taxon>Candidatus Entotheonellales</taxon>
        <taxon>Candidatus Entotheonellaceae</taxon>
        <taxon>Candidatus Entotheonella</taxon>
    </lineage>
</organism>
<dbReference type="HOGENOM" id="CLU_3248803_0_0_7"/>
<reference evidence="1 2" key="1">
    <citation type="journal article" date="2014" name="Nature">
        <title>An environmental bacterial taxon with a large and distinct metabolic repertoire.</title>
        <authorList>
            <person name="Wilson M.C."/>
            <person name="Mori T."/>
            <person name="Ruckert C."/>
            <person name="Uria A.R."/>
            <person name="Helf M.J."/>
            <person name="Takada K."/>
            <person name="Gernert C."/>
            <person name="Steffens U.A."/>
            <person name="Heycke N."/>
            <person name="Schmitt S."/>
            <person name="Rinke C."/>
            <person name="Helfrich E.J."/>
            <person name="Brachmann A.O."/>
            <person name="Gurgui C."/>
            <person name="Wakimoto T."/>
            <person name="Kracht M."/>
            <person name="Crusemann M."/>
            <person name="Hentschel U."/>
            <person name="Abe I."/>
            <person name="Matsunaga S."/>
            <person name="Kalinowski J."/>
            <person name="Takeyama H."/>
            <person name="Piel J."/>
        </authorList>
    </citation>
    <scope>NUCLEOTIDE SEQUENCE [LARGE SCALE GENOMIC DNA]</scope>
    <source>
        <strain evidence="2">TSY2</strain>
    </source>
</reference>
<comment type="caution">
    <text evidence="1">The sequence shown here is derived from an EMBL/GenBank/DDBJ whole genome shotgun (WGS) entry which is preliminary data.</text>
</comment>
<dbReference type="EMBL" id="AZHX01003236">
    <property type="protein sequence ID" value="ETW91941.1"/>
    <property type="molecule type" value="Genomic_DNA"/>
</dbReference>
<protein>
    <submittedName>
        <fullName evidence="1">Uncharacterized protein</fullName>
    </submittedName>
</protein>
<evidence type="ECO:0000313" key="2">
    <source>
        <dbReference type="Proteomes" id="UP000019140"/>
    </source>
</evidence>
<gene>
    <name evidence="1" type="ORF">ETSY2_55290</name>
</gene>
<sequence>MPVFWTLSASAFIELAMSVGAGSPSCWGKEREGEGRKIVSGV</sequence>
<dbReference type="AlphaFoldDB" id="W4L3N6"/>
<proteinExistence type="predicted"/>
<keyword evidence="2" id="KW-1185">Reference proteome</keyword>
<dbReference type="Proteomes" id="UP000019140">
    <property type="component" value="Unassembled WGS sequence"/>
</dbReference>
<name>W4L3N6_9BACT</name>
<evidence type="ECO:0000313" key="1">
    <source>
        <dbReference type="EMBL" id="ETW91941.1"/>
    </source>
</evidence>